<dbReference type="Pfam" id="PF03853">
    <property type="entry name" value="YjeF_N"/>
    <property type="match status" value="1"/>
</dbReference>
<comment type="caution">
    <text evidence="18">Lacks conserved residue(s) required for the propagation of feature annotation.</text>
</comment>
<feature type="binding site" evidence="17">
    <location>
        <position position="427"/>
    </location>
    <ligand>
        <name>(6S)-NADPHX</name>
        <dbReference type="ChEBI" id="CHEBI:64076"/>
    </ligand>
</feature>
<comment type="similarity">
    <text evidence="4 19">In the C-terminal section; belongs to the NnrD/CARKD family.</text>
</comment>
<dbReference type="NCBIfam" id="TIGR00196">
    <property type="entry name" value="yjeF_cterm"/>
    <property type="match status" value="1"/>
</dbReference>
<comment type="function">
    <text evidence="18">Catalyzes the epimerization of the S- and R-forms of NAD(P)HX, a damaged form of NAD(P)H that is a result of enzymatic or heat-dependent hydration. This is a prerequisite for the S-specific NAD(P)H-hydrate dehydratase to allow the repair of both epimers of NAD(P)HX.</text>
</comment>
<feature type="binding site" evidence="18">
    <location>
        <begin position="129"/>
        <end position="135"/>
    </location>
    <ligand>
        <name>(6S)-NADPHX</name>
        <dbReference type="ChEBI" id="CHEBI:64076"/>
    </ligand>
</feature>
<dbReference type="SUPFAM" id="SSF53613">
    <property type="entry name" value="Ribokinase-like"/>
    <property type="match status" value="1"/>
</dbReference>
<feature type="binding site" evidence="18">
    <location>
        <position position="63"/>
    </location>
    <ligand>
        <name>K(+)</name>
        <dbReference type="ChEBI" id="CHEBI:29103"/>
    </ligand>
</feature>
<name>A0ABS8D5A2_9NEIS</name>
<comment type="catalytic activity">
    <reaction evidence="1 18 19">
        <text>(6R)-NADHX = (6S)-NADHX</text>
        <dbReference type="Rhea" id="RHEA:32215"/>
        <dbReference type="ChEBI" id="CHEBI:64074"/>
        <dbReference type="ChEBI" id="CHEBI:64075"/>
        <dbReference type="EC" id="5.1.99.6"/>
    </reaction>
</comment>
<dbReference type="EC" id="5.1.99.6" evidence="19"/>
<evidence type="ECO:0000256" key="18">
    <source>
        <dbReference type="HAMAP-Rule" id="MF_01966"/>
    </source>
</evidence>
<keyword evidence="9 18" id="KW-0630">Potassium</keyword>
<dbReference type="PROSITE" id="PS51383">
    <property type="entry name" value="YJEF_C_3"/>
    <property type="match status" value="1"/>
</dbReference>
<accession>A0ABS8D5A2</accession>
<dbReference type="EC" id="4.2.1.136" evidence="19"/>
<proteinExistence type="inferred from homology"/>
<evidence type="ECO:0000259" key="20">
    <source>
        <dbReference type="PROSITE" id="PS51383"/>
    </source>
</evidence>
<comment type="cofactor">
    <cofactor evidence="17">
        <name>Mg(2+)</name>
        <dbReference type="ChEBI" id="CHEBI:18420"/>
    </cofactor>
</comment>
<comment type="catalytic activity">
    <reaction evidence="16 17 19">
        <text>(6S)-NADPHX + ADP = AMP + phosphate + NADPH + H(+)</text>
        <dbReference type="Rhea" id="RHEA:32235"/>
        <dbReference type="ChEBI" id="CHEBI:15378"/>
        <dbReference type="ChEBI" id="CHEBI:43474"/>
        <dbReference type="ChEBI" id="CHEBI:57783"/>
        <dbReference type="ChEBI" id="CHEBI:64076"/>
        <dbReference type="ChEBI" id="CHEBI:456215"/>
        <dbReference type="ChEBI" id="CHEBI:456216"/>
        <dbReference type="EC" id="4.2.1.136"/>
    </reaction>
</comment>
<dbReference type="RefSeq" id="WP_227180076.1">
    <property type="nucleotide sequence ID" value="NZ_JAJBZT010000003.1"/>
</dbReference>
<comment type="function">
    <text evidence="14 19">Bifunctional enzyme that catalyzes the epimerization of the S- and R-forms of NAD(P)HX and the dehydration of the S-form of NAD(P)HX at the expense of ADP, which is converted to AMP. This allows the repair of both epimers of NAD(P)HX, a damaged form of NAD(P)H that is a result of enzymatic or heat-dependent hydration.</text>
</comment>
<keyword evidence="11 18" id="KW-0413">Isomerase</keyword>
<keyword evidence="23" id="KW-1185">Reference proteome</keyword>
<comment type="function">
    <text evidence="17">Catalyzes the dehydration of the S-form of NAD(P)HX at the expense of ADP, which is converted to AMP. Together with NAD(P)HX epimerase, which catalyzes the epimerization of the S- and R-forms, the enzyme allows the repair of both epimers of NAD(P)HX, a damaged form of NAD(P)H that is a result of enzymatic or heat-dependent hydration.</text>
</comment>
<evidence type="ECO:0000256" key="10">
    <source>
        <dbReference type="ARBA" id="ARBA00023027"/>
    </source>
</evidence>
<keyword evidence="8 17" id="KW-0521">NADP</keyword>
<evidence type="ECO:0000256" key="16">
    <source>
        <dbReference type="ARBA" id="ARBA00049209"/>
    </source>
</evidence>
<dbReference type="PANTHER" id="PTHR12592:SF0">
    <property type="entry name" value="ATP-DEPENDENT (S)-NAD(P)H-HYDRATE DEHYDRATASE"/>
    <property type="match status" value="1"/>
</dbReference>
<evidence type="ECO:0000256" key="1">
    <source>
        <dbReference type="ARBA" id="ARBA00000013"/>
    </source>
</evidence>
<feature type="binding site" evidence="17">
    <location>
        <position position="307"/>
    </location>
    <ligand>
        <name>(6S)-NADPHX</name>
        <dbReference type="ChEBI" id="CHEBI:64076"/>
    </ligand>
</feature>
<feature type="binding site" evidence="17">
    <location>
        <position position="253"/>
    </location>
    <ligand>
        <name>(6S)-NADPHX</name>
        <dbReference type="ChEBI" id="CHEBI:64076"/>
    </ligand>
</feature>
<comment type="catalytic activity">
    <reaction evidence="15 17 19">
        <text>(6S)-NADHX + ADP = AMP + phosphate + NADH + H(+)</text>
        <dbReference type="Rhea" id="RHEA:32223"/>
        <dbReference type="ChEBI" id="CHEBI:15378"/>
        <dbReference type="ChEBI" id="CHEBI:43474"/>
        <dbReference type="ChEBI" id="CHEBI:57945"/>
        <dbReference type="ChEBI" id="CHEBI:64074"/>
        <dbReference type="ChEBI" id="CHEBI:456215"/>
        <dbReference type="ChEBI" id="CHEBI:456216"/>
        <dbReference type="EC" id="4.2.1.136"/>
    </reaction>
</comment>
<dbReference type="InterPro" id="IPR004443">
    <property type="entry name" value="YjeF_N_dom"/>
</dbReference>
<comment type="similarity">
    <text evidence="3 19">In the N-terminal section; belongs to the NnrE/AIBP family.</text>
</comment>
<reference evidence="22" key="1">
    <citation type="submission" date="2021-10" db="EMBL/GenBank/DDBJ databases">
        <title>The complete genome sequence of Leeia sp. TBRC 13508.</title>
        <authorList>
            <person name="Charoenyingcharoen P."/>
            <person name="Yukphan P."/>
        </authorList>
    </citation>
    <scope>NUCLEOTIDE SEQUENCE</scope>
    <source>
        <strain evidence="22">TBRC 13508</strain>
    </source>
</reference>
<feature type="binding site" evidence="17">
    <location>
        <position position="360"/>
    </location>
    <ligand>
        <name>(6S)-NADPHX</name>
        <dbReference type="ChEBI" id="CHEBI:64076"/>
    </ligand>
</feature>
<dbReference type="InterPro" id="IPR017953">
    <property type="entry name" value="Carbohydrate_kinase_pred_CS"/>
</dbReference>
<dbReference type="CDD" id="cd01171">
    <property type="entry name" value="YXKO-related"/>
    <property type="match status" value="1"/>
</dbReference>
<comment type="catalytic activity">
    <reaction evidence="2 18 19">
        <text>(6R)-NADPHX = (6S)-NADPHX</text>
        <dbReference type="Rhea" id="RHEA:32227"/>
        <dbReference type="ChEBI" id="CHEBI:64076"/>
        <dbReference type="ChEBI" id="CHEBI:64077"/>
        <dbReference type="EC" id="5.1.99.6"/>
    </reaction>
</comment>
<dbReference type="HAMAP" id="MF_01966">
    <property type="entry name" value="NADHX_epimerase"/>
    <property type="match status" value="1"/>
</dbReference>
<dbReference type="InterPro" id="IPR000631">
    <property type="entry name" value="CARKD"/>
</dbReference>
<dbReference type="EMBL" id="JAJBZT010000003">
    <property type="protein sequence ID" value="MCB6183375.1"/>
    <property type="molecule type" value="Genomic_DNA"/>
</dbReference>
<evidence type="ECO:0000256" key="3">
    <source>
        <dbReference type="ARBA" id="ARBA00006001"/>
    </source>
</evidence>
<dbReference type="Gene3D" id="3.40.1190.20">
    <property type="match status" value="1"/>
</dbReference>
<dbReference type="Proteomes" id="UP001165395">
    <property type="component" value="Unassembled WGS sequence"/>
</dbReference>
<feature type="binding site" evidence="18">
    <location>
        <position position="161"/>
    </location>
    <ligand>
        <name>K(+)</name>
        <dbReference type="ChEBI" id="CHEBI:29103"/>
    </ligand>
</feature>
<evidence type="ECO:0000256" key="2">
    <source>
        <dbReference type="ARBA" id="ARBA00000909"/>
    </source>
</evidence>
<dbReference type="InterPro" id="IPR030677">
    <property type="entry name" value="Nnr"/>
</dbReference>
<dbReference type="PROSITE" id="PS51385">
    <property type="entry name" value="YJEF_N"/>
    <property type="match status" value="1"/>
</dbReference>
<comment type="caution">
    <text evidence="22">The sequence shown here is derived from an EMBL/GenBank/DDBJ whole genome shotgun (WGS) entry which is preliminary data.</text>
</comment>
<dbReference type="SUPFAM" id="SSF64153">
    <property type="entry name" value="YjeF N-terminal domain-like"/>
    <property type="match status" value="1"/>
</dbReference>
<comment type="subunit">
    <text evidence="17">Homotetramer.</text>
</comment>
<evidence type="ECO:0000256" key="5">
    <source>
        <dbReference type="ARBA" id="ARBA00022723"/>
    </source>
</evidence>
<protein>
    <recommendedName>
        <fullName evidence="19">Bifunctional NAD(P)H-hydrate repair enzyme</fullName>
    </recommendedName>
    <alternativeName>
        <fullName evidence="19">Nicotinamide nucleotide repair protein</fullName>
    </alternativeName>
    <domain>
        <recommendedName>
            <fullName evidence="19">ADP-dependent (S)-NAD(P)H-hydrate dehydratase</fullName>
            <ecNumber evidence="19">4.2.1.136</ecNumber>
        </recommendedName>
        <alternativeName>
            <fullName evidence="19">ADP-dependent NAD(P)HX dehydratase</fullName>
        </alternativeName>
    </domain>
    <domain>
        <recommendedName>
            <fullName evidence="19">NAD(P)H-hydrate epimerase</fullName>
            <ecNumber evidence="19">5.1.99.6</ecNumber>
        </recommendedName>
    </domain>
</protein>
<evidence type="ECO:0000256" key="7">
    <source>
        <dbReference type="ARBA" id="ARBA00022840"/>
    </source>
</evidence>
<evidence type="ECO:0000256" key="11">
    <source>
        <dbReference type="ARBA" id="ARBA00023235"/>
    </source>
</evidence>
<evidence type="ECO:0000313" key="23">
    <source>
        <dbReference type="Proteomes" id="UP001165395"/>
    </source>
</evidence>
<keyword evidence="12 17" id="KW-0456">Lyase</keyword>
<evidence type="ECO:0000256" key="12">
    <source>
        <dbReference type="ARBA" id="ARBA00023239"/>
    </source>
</evidence>
<gene>
    <name evidence="18" type="primary">nnrE</name>
    <name evidence="17" type="synonym">nnrD</name>
    <name evidence="22" type="ORF">LIN78_07430</name>
</gene>
<dbReference type="HAMAP" id="MF_01965">
    <property type="entry name" value="NADHX_dehydratase"/>
    <property type="match status" value="1"/>
</dbReference>
<keyword evidence="5 18" id="KW-0479">Metal-binding</keyword>
<keyword evidence="13" id="KW-0511">Multifunctional enzyme</keyword>
<evidence type="ECO:0000256" key="17">
    <source>
        <dbReference type="HAMAP-Rule" id="MF_01965"/>
    </source>
</evidence>
<sequence length="460" mass="48543">MSEILHLPLCYLTNELREHEAKAQENHPSPPLMERAGKAAADWLLTRISNTDKILIIAGPGNNGGDALVMSRLLQLQGVHCTTVLLGKINKLPIDAANAYQAYCDAGFLLQNELPTIEEWTWGIDGIFGIGLTRHPEGAFAKAIEYLNQCSVNILALDMPSGLNADTGVAFSPCVIAHHTLTYLGWKPGLFTYDGRDYAGEAYLDELGVPAGTASGTLIHTAPVQPPPRKHNSHKGTYGTVGILGGEEGMEGAVILATRAALKSGAGKVIGSCLGSLQIDMNFPQIMRSKPEKLLSQPLSVLGIGPGLGTSAEAQELLKTSLSLPIPLVIDADALNLIAANPALKTLCQQRNADTIITPHPLEAARLLHTNTESININRIESALKLAKEYNSTVVLKGSGSIIATPDGQWFVNTSGHPGMAVAGMGDVLTGMIAGVVAQGVTAKDATSLTVWAHGETSIL</sequence>
<evidence type="ECO:0000256" key="14">
    <source>
        <dbReference type="ARBA" id="ARBA00025153"/>
    </source>
</evidence>
<evidence type="ECO:0000313" key="22">
    <source>
        <dbReference type="EMBL" id="MCB6183375.1"/>
    </source>
</evidence>
<keyword evidence="7 17" id="KW-0067">ATP-binding</keyword>
<feature type="binding site" evidence="18">
    <location>
        <position position="125"/>
    </location>
    <ligand>
        <name>K(+)</name>
        <dbReference type="ChEBI" id="CHEBI:29103"/>
    </ligand>
</feature>
<evidence type="ECO:0000256" key="19">
    <source>
        <dbReference type="PIRNR" id="PIRNR017184"/>
    </source>
</evidence>
<evidence type="ECO:0000256" key="8">
    <source>
        <dbReference type="ARBA" id="ARBA00022857"/>
    </source>
</evidence>
<feature type="domain" description="YjeF N-terminal" evidence="21">
    <location>
        <begin position="16"/>
        <end position="215"/>
    </location>
</feature>
<evidence type="ECO:0000256" key="9">
    <source>
        <dbReference type="ARBA" id="ARBA00022958"/>
    </source>
</evidence>
<evidence type="ECO:0000256" key="15">
    <source>
        <dbReference type="ARBA" id="ARBA00048238"/>
    </source>
</evidence>
<dbReference type="InterPro" id="IPR029056">
    <property type="entry name" value="Ribokinase-like"/>
</dbReference>
<dbReference type="Gene3D" id="3.40.50.10260">
    <property type="entry name" value="YjeF N-terminal domain"/>
    <property type="match status" value="1"/>
</dbReference>
<evidence type="ECO:0000256" key="13">
    <source>
        <dbReference type="ARBA" id="ARBA00023268"/>
    </source>
</evidence>
<feature type="binding site" evidence="17">
    <location>
        <position position="426"/>
    </location>
    <ligand>
        <name>AMP</name>
        <dbReference type="ChEBI" id="CHEBI:456215"/>
    </ligand>
</feature>
<dbReference type="PIRSF" id="PIRSF017184">
    <property type="entry name" value="Nnr"/>
    <property type="match status" value="1"/>
</dbReference>
<feature type="domain" description="YjeF C-terminal" evidence="20">
    <location>
        <begin position="218"/>
        <end position="460"/>
    </location>
</feature>
<dbReference type="Pfam" id="PF01256">
    <property type="entry name" value="Carb_kinase"/>
    <property type="match status" value="1"/>
</dbReference>
<dbReference type="PANTHER" id="PTHR12592">
    <property type="entry name" value="ATP-DEPENDENT (S)-NAD(P)H-HYDRATE DEHYDRATASE FAMILY MEMBER"/>
    <property type="match status" value="1"/>
</dbReference>
<dbReference type="NCBIfam" id="TIGR00197">
    <property type="entry name" value="yjeF_nterm"/>
    <property type="match status" value="1"/>
</dbReference>
<dbReference type="PROSITE" id="PS01050">
    <property type="entry name" value="YJEF_C_2"/>
    <property type="match status" value="1"/>
</dbReference>
<evidence type="ECO:0000256" key="4">
    <source>
        <dbReference type="ARBA" id="ARBA00009524"/>
    </source>
</evidence>
<comment type="similarity">
    <text evidence="18">Belongs to the NnrE/AIBP family.</text>
</comment>
<dbReference type="InterPro" id="IPR036652">
    <property type="entry name" value="YjeF_N_dom_sf"/>
</dbReference>
<feature type="binding site" evidence="18">
    <location>
        <begin position="62"/>
        <end position="66"/>
    </location>
    <ligand>
        <name>(6S)-NADPHX</name>
        <dbReference type="ChEBI" id="CHEBI:64076"/>
    </ligand>
</feature>
<feature type="binding site" evidence="18">
    <location>
        <position position="158"/>
    </location>
    <ligand>
        <name>(6S)-NADPHX</name>
        <dbReference type="ChEBI" id="CHEBI:64076"/>
    </ligand>
</feature>
<feature type="binding site" evidence="17">
    <location>
        <begin position="397"/>
        <end position="401"/>
    </location>
    <ligand>
        <name>AMP</name>
        <dbReference type="ChEBI" id="CHEBI:456215"/>
    </ligand>
</feature>
<keyword evidence="10 17" id="KW-0520">NAD</keyword>
<keyword evidence="6 17" id="KW-0547">Nucleotide-binding</keyword>
<comment type="similarity">
    <text evidence="17">Belongs to the NnrD/CARKD family.</text>
</comment>
<organism evidence="22 23">
    <name type="scientific">Leeia speluncae</name>
    <dbReference type="NCBI Taxonomy" id="2884804"/>
    <lineage>
        <taxon>Bacteria</taxon>
        <taxon>Pseudomonadati</taxon>
        <taxon>Pseudomonadota</taxon>
        <taxon>Betaproteobacteria</taxon>
        <taxon>Neisseriales</taxon>
        <taxon>Leeiaceae</taxon>
        <taxon>Leeia</taxon>
    </lineage>
</organism>
<evidence type="ECO:0000256" key="6">
    <source>
        <dbReference type="ARBA" id="ARBA00022741"/>
    </source>
</evidence>
<comment type="cofactor">
    <cofactor evidence="18 19">
        <name>K(+)</name>
        <dbReference type="ChEBI" id="CHEBI:29103"/>
    </cofactor>
    <text evidence="18 19">Binds 1 potassium ion per subunit.</text>
</comment>
<evidence type="ECO:0000259" key="21">
    <source>
        <dbReference type="PROSITE" id="PS51385"/>
    </source>
</evidence>